<keyword evidence="3" id="KW-0479">Metal-binding</keyword>
<name>A0AAX3FMM8_ACTEU</name>
<dbReference type="GO" id="GO:0016757">
    <property type="term" value="F:glycosyltransferase activity"/>
    <property type="evidence" value="ECO:0007669"/>
    <property type="project" value="UniProtKB-KW"/>
</dbReference>
<reference evidence="4 5" key="1">
    <citation type="submission" date="2018-12" db="EMBL/GenBank/DDBJ databases">
        <authorList>
            <consortium name="Pathogen Informatics"/>
        </authorList>
    </citation>
    <scope>NUCLEOTIDE SEQUENCE [LARGE SCALE GENOMIC DNA]</scope>
    <source>
        <strain evidence="4 5">NCTC8529</strain>
    </source>
</reference>
<dbReference type="InterPro" id="IPR002495">
    <property type="entry name" value="Glyco_trans_8"/>
</dbReference>
<dbReference type="EMBL" id="LR134310">
    <property type="protein sequence ID" value="VEE91301.1"/>
    <property type="molecule type" value="Genomic_DNA"/>
</dbReference>
<evidence type="ECO:0000256" key="3">
    <source>
        <dbReference type="ARBA" id="ARBA00022723"/>
    </source>
</evidence>
<dbReference type="RefSeq" id="WP_039198474.1">
    <property type="nucleotide sequence ID" value="NZ_LR134310.1"/>
</dbReference>
<evidence type="ECO:0000313" key="4">
    <source>
        <dbReference type="EMBL" id="VEE91301.1"/>
    </source>
</evidence>
<keyword evidence="1" id="KW-0328">Glycosyltransferase</keyword>
<dbReference type="Gene3D" id="3.90.550.10">
    <property type="entry name" value="Spore Coat Polysaccharide Biosynthesis Protein SpsA, Chain A"/>
    <property type="match status" value="1"/>
</dbReference>
<evidence type="ECO:0000256" key="1">
    <source>
        <dbReference type="ARBA" id="ARBA00022676"/>
    </source>
</evidence>
<gene>
    <name evidence="4" type="primary">gspA_3</name>
    <name evidence="4" type="ORF">NCTC8529_01265</name>
</gene>
<protein>
    <submittedName>
        <fullName evidence="4">Glycosyl transferase family protein</fullName>
    </submittedName>
</protein>
<dbReference type="GeneID" id="92743879"/>
<dbReference type="InterPro" id="IPR029044">
    <property type="entry name" value="Nucleotide-diphossugar_trans"/>
</dbReference>
<evidence type="ECO:0000313" key="5">
    <source>
        <dbReference type="Proteomes" id="UP000268529"/>
    </source>
</evidence>
<dbReference type="CDD" id="cd04194">
    <property type="entry name" value="GT8_A4GalT_like"/>
    <property type="match status" value="1"/>
</dbReference>
<evidence type="ECO:0000256" key="2">
    <source>
        <dbReference type="ARBA" id="ARBA00022679"/>
    </source>
</evidence>
<dbReference type="InterPro" id="IPR050748">
    <property type="entry name" value="Glycosyltrans_8_dom-fam"/>
</dbReference>
<accession>A0AAX3FMM8</accession>
<keyword evidence="2 4" id="KW-0808">Transferase</keyword>
<dbReference type="PANTHER" id="PTHR13778:SF47">
    <property type="entry name" value="LIPOPOLYSACCHARIDE 1,3-GALACTOSYLTRANSFERASE"/>
    <property type="match status" value="1"/>
</dbReference>
<dbReference type="Proteomes" id="UP000268529">
    <property type="component" value="Chromosome"/>
</dbReference>
<sequence>MTHSKQTNYQINIVLAANHAYAEQIITLIKSASYFHKNINFYLLHNAQFAQPWFDSLNKYLQPLNSQIISCQVNMPNAKSWKTIEHITEETFFRYLLGQIPVEKLLYLDCDLIIDGDISSLYDVDLKNDIIAAVPDMFINYVEHYYAEIPDFKPYFNAGVLLINVPLWNKENIEYTLCELTSQFANVIYADQDILNIVFHKKWKILDKIYNYQVGARHALLERGLESECLQSEDLAGKSPVVIHYTSHRKPWKGALQNNQIFAEKYWFYYNLSWEAILSKHQ</sequence>
<dbReference type="PANTHER" id="PTHR13778">
    <property type="entry name" value="GLYCOSYLTRANSFERASE 8 DOMAIN-CONTAINING PROTEIN"/>
    <property type="match status" value="1"/>
</dbReference>
<dbReference type="SUPFAM" id="SSF53448">
    <property type="entry name" value="Nucleotide-diphospho-sugar transferases"/>
    <property type="match status" value="1"/>
</dbReference>
<organism evidence="4 5">
    <name type="scientific">Actinobacillus equuli</name>
    <dbReference type="NCBI Taxonomy" id="718"/>
    <lineage>
        <taxon>Bacteria</taxon>
        <taxon>Pseudomonadati</taxon>
        <taxon>Pseudomonadota</taxon>
        <taxon>Gammaproteobacteria</taxon>
        <taxon>Pasteurellales</taxon>
        <taxon>Pasteurellaceae</taxon>
        <taxon>Actinobacillus</taxon>
    </lineage>
</organism>
<proteinExistence type="predicted"/>
<dbReference type="GO" id="GO:0046872">
    <property type="term" value="F:metal ion binding"/>
    <property type="evidence" value="ECO:0007669"/>
    <property type="project" value="UniProtKB-KW"/>
</dbReference>
<dbReference type="AlphaFoldDB" id="A0AAX3FMM8"/>
<dbReference type="Pfam" id="PF01501">
    <property type="entry name" value="Glyco_transf_8"/>
    <property type="match status" value="1"/>
</dbReference>